<name>A0A2Z6MM17_TRISU</name>
<dbReference type="Proteomes" id="UP000242715">
    <property type="component" value="Unassembled WGS sequence"/>
</dbReference>
<keyword evidence="1" id="KW-0472">Membrane</keyword>
<organism evidence="2 3">
    <name type="scientific">Trifolium subterraneum</name>
    <name type="common">Subterranean clover</name>
    <dbReference type="NCBI Taxonomy" id="3900"/>
    <lineage>
        <taxon>Eukaryota</taxon>
        <taxon>Viridiplantae</taxon>
        <taxon>Streptophyta</taxon>
        <taxon>Embryophyta</taxon>
        <taxon>Tracheophyta</taxon>
        <taxon>Spermatophyta</taxon>
        <taxon>Magnoliopsida</taxon>
        <taxon>eudicotyledons</taxon>
        <taxon>Gunneridae</taxon>
        <taxon>Pentapetalae</taxon>
        <taxon>rosids</taxon>
        <taxon>fabids</taxon>
        <taxon>Fabales</taxon>
        <taxon>Fabaceae</taxon>
        <taxon>Papilionoideae</taxon>
        <taxon>50 kb inversion clade</taxon>
        <taxon>NPAAA clade</taxon>
        <taxon>Hologalegina</taxon>
        <taxon>IRL clade</taxon>
        <taxon>Trifolieae</taxon>
        <taxon>Trifolium</taxon>
    </lineage>
</organism>
<reference evidence="3" key="1">
    <citation type="journal article" date="2017" name="Front. Plant Sci.">
        <title>Climate Clever Clovers: New Paradigm to Reduce the Environmental Footprint of Ruminants by Breeding Low Methanogenic Forages Utilizing Haplotype Variation.</title>
        <authorList>
            <person name="Kaur P."/>
            <person name="Appels R."/>
            <person name="Bayer P.E."/>
            <person name="Keeble-Gagnere G."/>
            <person name="Wang J."/>
            <person name="Hirakawa H."/>
            <person name="Shirasawa K."/>
            <person name="Vercoe P."/>
            <person name="Stefanova K."/>
            <person name="Durmic Z."/>
            <person name="Nichols P."/>
            <person name="Revell C."/>
            <person name="Isobe S.N."/>
            <person name="Edwards D."/>
            <person name="Erskine W."/>
        </authorList>
    </citation>
    <scope>NUCLEOTIDE SEQUENCE [LARGE SCALE GENOMIC DNA]</scope>
    <source>
        <strain evidence="3">cv. Daliak</strain>
    </source>
</reference>
<dbReference type="AlphaFoldDB" id="A0A2Z6MM17"/>
<feature type="transmembrane region" description="Helical" evidence="1">
    <location>
        <begin position="67"/>
        <end position="85"/>
    </location>
</feature>
<keyword evidence="3" id="KW-1185">Reference proteome</keyword>
<evidence type="ECO:0000256" key="1">
    <source>
        <dbReference type="SAM" id="Phobius"/>
    </source>
</evidence>
<keyword evidence="1" id="KW-1133">Transmembrane helix</keyword>
<protein>
    <submittedName>
        <fullName evidence="2">Uncharacterized protein</fullName>
    </submittedName>
</protein>
<accession>A0A2Z6MM17</accession>
<evidence type="ECO:0000313" key="2">
    <source>
        <dbReference type="EMBL" id="GAU26282.1"/>
    </source>
</evidence>
<sequence length="99" mass="11565">MTVANAFLTTLAWPDALLPITDFIEGMWAITIVVFISIPRLYRRSAWRGEKLLPLLPFKSRLEGFKWFLWTVSWLLFTLSLVSIYEELCAVYQTDLVSY</sequence>
<proteinExistence type="predicted"/>
<evidence type="ECO:0000313" key="3">
    <source>
        <dbReference type="Proteomes" id="UP000242715"/>
    </source>
</evidence>
<gene>
    <name evidence="2" type="ORF">TSUD_224740</name>
</gene>
<dbReference type="EMBL" id="DF973331">
    <property type="protein sequence ID" value="GAU26282.1"/>
    <property type="molecule type" value="Genomic_DNA"/>
</dbReference>
<feature type="transmembrane region" description="Helical" evidence="1">
    <location>
        <begin position="23"/>
        <end position="42"/>
    </location>
</feature>
<keyword evidence="1" id="KW-0812">Transmembrane</keyword>